<evidence type="ECO:0000313" key="3">
    <source>
        <dbReference type="EMBL" id="KIM22384.1"/>
    </source>
</evidence>
<reference evidence="3 4" key="1">
    <citation type="submission" date="2014-04" db="EMBL/GenBank/DDBJ databases">
        <authorList>
            <consortium name="DOE Joint Genome Institute"/>
            <person name="Kuo A."/>
            <person name="Zuccaro A."/>
            <person name="Kohler A."/>
            <person name="Nagy L.G."/>
            <person name="Floudas D."/>
            <person name="Copeland A."/>
            <person name="Barry K.W."/>
            <person name="Cichocki N."/>
            <person name="Veneault-Fourrey C."/>
            <person name="LaButti K."/>
            <person name="Lindquist E.A."/>
            <person name="Lipzen A."/>
            <person name="Lundell T."/>
            <person name="Morin E."/>
            <person name="Murat C."/>
            <person name="Sun H."/>
            <person name="Tunlid A."/>
            <person name="Henrissat B."/>
            <person name="Grigoriev I.V."/>
            <person name="Hibbett D.S."/>
            <person name="Martin F."/>
            <person name="Nordberg H.P."/>
            <person name="Cantor M.N."/>
            <person name="Hua S.X."/>
        </authorList>
    </citation>
    <scope>NUCLEOTIDE SEQUENCE [LARGE SCALE GENOMIC DNA]</scope>
    <source>
        <strain evidence="3 4">MAFF 305830</strain>
    </source>
</reference>
<dbReference type="AlphaFoldDB" id="A0A0C3AQP5"/>
<sequence length="319" mass="34833">MSRIAHDFRIDECDVYPADYFDLMGGVGFGGLAALLLGHLKLNMDQAIDTLLNLATAIPSTASNDQTTLEANTKSLQKAVVDAMKGCGIALDVQMYDKSLLPPKCKVVIYAATTANMSYPVAFRTYTRRGLNMNLSIIDAICSTLASPSIFAPVIVGNGSRQQKYVGDVHRANNPTRKLLNEAGSVFGEDTCVAQVLSIGAGRPPVSHFSRSTPAGIHHVLDTLTLDCEGVAAELSTRLSGVEAYLRLNVERGMESINMHDWNDLGPIETHTSAYMDDAVIQERVEASLRRMHERVGSITLREISLWIPSYKYVAVIYH</sequence>
<dbReference type="GO" id="GO:0016020">
    <property type="term" value="C:membrane"/>
    <property type="evidence" value="ECO:0007669"/>
    <property type="project" value="TreeGrafter"/>
</dbReference>
<dbReference type="PANTHER" id="PTHR24185">
    <property type="entry name" value="CALCIUM-INDEPENDENT PHOSPHOLIPASE A2-GAMMA"/>
    <property type="match status" value="1"/>
</dbReference>
<dbReference type="InterPro" id="IPR016035">
    <property type="entry name" value="Acyl_Trfase/lysoPLipase"/>
</dbReference>
<dbReference type="GO" id="GO:0019369">
    <property type="term" value="P:arachidonate metabolic process"/>
    <property type="evidence" value="ECO:0007669"/>
    <property type="project" value="TreeGrafter"/>
</dbReference>
<evidence type="ECO:0000313" key="4">
    <source>
        <dbReference type="Proteomes" id="UP000054097"/>
    </source>
</evidence>
<protein>
    <recommendedName>
        <fullName evidence="5">PNPLA domain-containing protein</fullName>
    </recommendedName>
</protein>
<dbReference type="SUPFAM" id="SSF52151">
    <property type="entry name" value="FabD/lysophospholipase-like"/>
    <property type="match status" value="1"/>
</dbReference>
<reference evidence="4" key="2">
    <citation type="submission" date="2015-01" db="EMBL/GenBank/DDBJ databases">
        <title>Evolutionary Origins and Diversification of the Mycorrhizal Mutualists.</title>
        <authorList>
            <consortium name="DOE Joint Genome Institute"/>
            <consortium name="Mycorrhizal Genomics Consortium"/>
            <person name="Kohler A."/>
            <person name="Kuo A."/>
            <person name="Nagy L.G."/>
            <person name="Floudas D."/>
            <person name="Copeland A."/>
            <person name="Barry K.W."/>
            <person name="Cichocki N."/>
            <person name="Veneault-Fourrey C."/>
            <person name="LaButti K."/>
            <person name="Lindquist E.A."/>
            <person name="Lipzen A."/>
            <person name="Lundell T."/>
            <person name="Morin E."/>
            <person name="Murat C."/>
            <person name="Riley R."/>
            <person name="Ohm R."/>
            <person name="Sun H."/>
            <person name="Tunlid A."/>
            <person name="Henrissat B."/>
            <person name="Grigoriev I.V."/>
            <person name="Hibbett D.S."/>
            <person name="Martin F."/>
        </authorList>
    </citation>
    <scope>NUCLEOTIDE SEQUENCE [LARGE SCALE GENOMIC DNA]</scope>
    <source>
        <strain evidence="4">MAFF 305830</strain>
    </source>
</reference>
<dbReference type="GO" id="GO:0016042">
    <property type="term" value="P:lipid catabolic process"/>
    <property type="evidence" value="ECO:0007669"/>
    <property type="project" value="UniProtKB-KW"/>
</dbReference>
<dbReference type="GO" id="GO:0047499">
    <property type="term" value="F:calcium-independent phospholipase A2 activity"/>
    <property type="evidence" value="ECO:0007669"/>
    <property type="project" value="TreeGrafter"/>
</dbReference>
<accession>A0A0C3AQP5</accession>
<dbReference type="PANTHER" id="PTHR24185:SF1">
    <property type="entry name" value="CALCIUM-INDEPENDENT PHOSPHOLIPASE A2-GAMMA"/>
    <property type="match status" value="1"/>
</dbReference>
<dbReference type="Gene3D" id="3.40.1090.10">
    <property type="entry name" value="Cytosolic phospholipase A2 catalytic domain"/>
    <property type="match status" value="1"/>
</dbReference>
<proteinExistence type="predicted"/>
<dbReference type="OrthoDB" id="630895at2759"/>
<evidence type="ECO:0000256" key="1">
    <source>
        <dbReference type="ARBA" id="ARBA00022801"/>
    </source>
</evidence>
<keyword evidence="2" id="KW-0443">Lipid metabolism</keyword>
<keyword evidence="4" id="KW-1185">Reference proteome</keyword>
<organism evidence="3 4">
    <name type="scientific">Serendipita vermifera MAFF 305830</name>
    <dbReference type="NCBI Taxonomy" id="933852"/>
    <lineage>
        <taxon>Eukaryota</taxon>
        <taxon>Fungi</taxon>
        <taxon>Dikarya</taxon>
        <taxon>Basidiomycota</taxon>
        <taxon>Agaricomycotina</taxon>
        <taxon>Agaricomycetes</taxon>
        <taxon>Sebacinales</taxon>
        <taxon>Serendipitaceae</taxon>
        <taxon>Serendipita</taxon>
    </lineage>
</organism>
<dbReference type="EMBL" id="KN824357">
    <property type="protein sequence ID" value="KIM22384.1"/>
    <property type="molecule type" value="Genomic_DNA"/>
</dbReference>
<dbReference type="HOGENOM" id="CLU_000288_144_2_1"/>
<keyword evidence="1" id="KW-0378">Hydrolase</keyword>
<evidence type="ECO:0000256" key="2">
    <source>
        <dbReference type="ARBA" id="ARBA00022963"/>
    </source>
</evidence>
<name>A0A0C3AQP5_SERVB</name>
<dbReference type="STRING" id="933852.A0A0C3AQP5"/>
<gene>
    <name evidence="3" type="ORF">M408DRAFT_290883</name>
</gene>
<evidence type="ECO:0008006" key="5">
    <source>
        <dbReference type="Google" id="ProtNLM"/>
    </source>
</evidence>
<keyword evidence="2" id="KW-0442">Lipid degradation</keyword>
<dbReference type="Proteomes" id="UP000054097">
    <property type="component" value="Unassembled WGS sequence"/>
</dbReference>